<feature type="binding site" evidence="11">
    <location>
        <position position="120"/>
    </location>
    <ligand>
        <name>substrate</name>
    </ligand>
</feature>
<keyword evidence="7 11" id="KW-0808">Transferase</keyword>
<keyword evidence="9 11" id="KW-0418">Kinase</keyword>
<dbReference type="Gene3D" id="3.40.50.1260">
    <property type="entry name" value="Phosphoglycerate kinase, N-terminal domain"/>
    <property type="match status" value="2"/>
</dbReference>
<accession>A0A2N5ZE25</accession>
<dbReference type="InterPro" id="IPR036043">
    <property type="entry name" value="Phosphoglycerate_kinase_sf"/>
</dbReference>
<comment type="pathway">
    <text evidence="2 11">Carbohydrate degradation; glycolysis; pyruvate from D-glyceraldehyde 3-phosphate: step 2/5.</text>
</comment>
<dbReference type="EMBL" id="PKTG01000102">
    <property type="protein sequence ID" value="PLX16874.1"/>
    <property type="molecule type" value="Genomic_DNA"/>
</dbReference>
<dbReference type="GO" id="GO:0006096">
    <property type="term" value="P:glycolytic process"/>
    <property type="evidence" value="ECO:0007669"/>
    <property type="project" value="UniProtKB-UniRule"/>
</dbReference>
<evidence type="ECO:0000256" key="5">
    <source>
        <dbReference type="ARBA" id="ARBA00013061"/>
    </source>
</evidence>
<name>A0A2N5ZE25_MUIH1</name>
<keyword evidence="10 11" id="KW-0067">ATP-binding</keyword>
<evidence type="ECO:0000256" key="10">
    <source>
        <dbReference type="ARBA" id="ARBA00022840"/>
    </source>
</evidence>
<dbReference type="FunFam" id="3.40.50.1260:FF:000003">
    <property type="entry name" value="Phosphoglycerate kinase"/>
    <property type="match status" value="1"/>
</dbReference>
<feature type="binding site" evidence="11">
    <location>
        <begin position="60"/>
        <end position="63"/>
    </location>
    <ligand>
        <name>substrate</name>
    </ligand>
</feature>
<keyword evidence="8 11" id="KW-0547">Nucleotide-binding</keyword>
<dbReference type="PIRSF" id="PIRSF000724">
    <property type="entry name" value="Pgk"/>
    <property type="match status" value="1"/>
</dbReference>
<feature type="binding site" evidence="11">
    <location>
        <position position="153"/>
    </location>
    <ligand>
        <name>substrate</name>
    </ligand>
</feature>
<reference evidence="14 15" key="1">
    <citation type="submission" date="2017-11" db="EMBL/GenBank/DDBJ databases">
        <title>Genome-resolved metagenomics identifies genetic mobility, metabolic interactions, and unexpected diversity in perchlorate-reducing communities.</title>
        <authorList>
            <person name="Barnum T.P."/>
            <person name="Figueroa I.A."/>
            <person name="Carlstrom C.I."/>
            <person name="Lucas L.N."/>
            <person name="Engelbrektson A.L."/>
            <person name="Coates J.D."/>
        </authorList>
    </citation>
    <scope>NUCLEOTIDE SEQUENCE [LARGE SCALE GENOMIC DNA]</scope>
    <source>
        <strain evidence="14">BM706</strain>
    </source>
</reference>
<comment type="catalytic activity">
    <reaction evidence="1 11 13">
        <text>(2R)-3-phosphoglycerate + ATP = (2R)-3-phospho-glyceroyl phosphate + ADP</text>
        <dbReference type="Rhea" id="RHEA:14801"/>
        <dbReference type="ChEBI" id="CHEBI:30616"/>
        <dbReference type="ChEBI" id="CHEBI:57604"/>
        <dbReference type="ChEBI" id="CHEBI:58272"/>
        <dbReference type="ChEBI" id="CHEBI:456216"/>
        <dbReference type="EC" id="2.7.2.3"/>
    </reaction>
</comment>
<keyword evidence="11" id="KW-0324">Glycolysis</keyword>
<dbReference type="InterPro" id="IPR015824">
    <property type="entry name" value="Phosphoglycerate_kinase_N"/>
</dbReference>
<feature type="binding site" evidence="11 12">
    <location>
        <position position="203"/>
    </location>
    <ligand>
        <name>ATP</name>
        <dbReference type="ChEBI" id="CHEBI:30616"/>
    </ligand>
</feature>
<evidence type="ECO:0000256" key="6">
    <source>
        <dbReference type="ARBA" id="ARBA00016471"/>
    </source>
</evidence>
<evidence type="ECO:0000256" key="9">
    <source>
        <dbReference type="ARBA" id="ARBA00022777"/>
    </source>
</evidence>
<dbReference type="GO" id="GO:0006094">
    <property type="term" value="P:gluconeogenesis"/>
    <property type="evidence" value="ECO:0007669"/>
    <property type="project" value="TreeGrafter"/>
</dbReference>
<evidence type="ECO:0000313" key="14">
    <source>
        <dbReference type="EMBL" id="PLX16874.1"/>
    </source>
</evidence>
<feature type="binding site" evidence="11 12">
    <location>
        <position position="325"/>
    </location>
    <ligand>
        <name>ATP</name>
        <dbReference type="ChEBI" id="CHEBI:30616"/>
    </ligand>
</feature>
<dbReference type="EC" id="2.7.2.3" evidence="5 11"/>
<comment type="caution">
    <text evidence="14">The sequence shown here is derived from an EMBL/GenBank/DDBJ whole genome shotgun (WGS) entry which is preliminary data.</text>
</comment>
<evidence type="ECO:0000256" key="7">
    <source>
        <dbReference type="ARBA" id="ARBA00022679"/>
    </source>
</evidence>
<dbReference type="CDD" id="cd00318">
    <property type="entry name" value="Phosphoglycerate_kinase"/>
    <property type="match status" value="1"/>
</dbReference>
<comment type="similarity">
    <text evidence="3 11 13">Belongs to the phosphoglycerate kinase family.</text>
</comment>
<evidence type="ECO:0000256" key="13">
    <source>
        <dbReference type="RuleBase" id="RU000532"/>
    </source>
</evidence>
<evidence type="ECO:0000256" key="11">
    <source>
        <dbReference type="HAMAP-Rule" id="MF_00145"/>
    </source>
</evidence>
<dbReference type="FunFam" id="3.40.50.1260:FF:000006">
    <property type="entry name" value="Phosphoglycerate kinase"/>
    <property type="match status" value="1"/>
</dbReference>
<dbReference type="InterPro" id="IPR015911">
    <property type="entry name" value="Phosphoglycerate_kinase_CS"/>
</dbReference>
<dbReference type="PROSITE" id="PS00111">
    <property type="entry name" value="PGLYCERATE_KINASE"/>
    <property type="match status" value="1"/>
</dbReference>
<protein>
    <recommendedName>
        <fullName evidence="6 11">Phosphoglycerate kinase</fullName>
        <ecNumber evidence="5 11">2.7.2.3</ecNumber>
    </recommendedName>
</protein>
<dbReference type="PRINTS" id="PR00477">
    <property type="entry name" value="PHGLYCKINASE"/>
</dbReference>
<sequence>MAKKTIKDIDLNGKRVFVRVDFNVPLDDKGKVSDNTRIVRALPTIKYLIDHNAKVILASHLGNPKTDEDKKRLTMDSVKVELQKVLGKEVKKLDDSVGEVVRSEVSKMKEGDVILLENTRFHKGEKKKDPDYSKELAELADIAVNDAFGTAHRAHASNCGVGEYIPVYAGFLMEKEIDMIGKTLENPERPFVAILGGAKVSSKIGVIENLLPKVDKLLVGGAMIFTFFKAMGYKTGDSLVEEDKIEVAKNILDKAKSINKDIVFPIDVVIADDINENVNTKICSIENIPNGMKGLDIGPDSIKKFKEQLKDAKTVIWNGPMGVFEIDKFAKGTIEVAKSLAELDNAKTIIGGGDSAAAVNKFHLDDKMTHISTGGGASLEYMEGKELPGIAIIEEK</sequence>
<dbReference type="AlphaFoldDB" id="A0A2N5ZE25"/>
<feature type="binding site" evidence="11">
    <location>
        <begin position="21"/>
        <end position="23"/>
    </location>
    <ligand>
        <name>substrate</name>
    </ligand>
</feature>
<gene>
    <name evidence="11 14" type="primary">pgk</name>
    <name evidence="14" type="ORF">C0601_09110</name>
</gene>
<dbReference type="PANTHER" id="PTHR11406:SF23">
    <property type="entry name" value="PHOSPHOGLYCERATE KINASE 1, CHLOROPLASTIC-RELATED"/>
    <property type="match status" value="1"/>
</dbReference>
<dbReference type="GO" id="GO:0005524">
    <property type="term" value="F:ATP binding"/>
    <property type="evidence" value="ECO:0007669"/>
    <property type="project" value="UniProtKB-KW"/>
</dbReference>
<dbReference type="SUPFAM" id="SSF53748">
    <property type="entry name" value="Phosphoglycerate kinase"/>
    <property type="match status" value="1"/>
</dbReference>
<dbReference type="GO" id="GO:0005829">
    <property type="term" value="C:cytosol"/>
    <property type="evidence" value="ECO:0007669"/>
    <property type="project" value="UniProtKB-ARBA"/>
</dbReference>
<feature type="binding site" evidence="11">
    <location>
        <position position="37"/>
    </location>
    <ligand>
        <name>substrate</name>
    </ligand>
</feature>
<evidence type="ECO:0000256" key="2">
    <source>
        <dbReference type="ARBA" id="ARBA00004838"/>
    </source>
</evidence>
<evidence type="ECO:0000256" key="3">
    <source>
        <dbReference type="ARBA" id="ARBA00008982"/>
    </source>
</evidence>
<evidence type="ECO:0000256" key="1">
    <source>
        <dbReference type="ARBA" id="ARBA00000642"/>
    </source>
</evidence>
<dbReference type="GO" id="GO:0043531">
    <property type="term" value="F:ADP binding"/>
    <property type="evidence" value="ECO:0007669"/>
    <property type="project" value="TreeGrafter"/>
</dbReference>
<evidence type="ECO:0000256" key="4">
    <source>
        <dbReference type="ARBA" id="ARBA00011245"/>
    </source>
</evidence>
<dbReference type="Pfam" id="PF00162">
    <property type="entry name" value="PGK"/>
    <property type="match status" value="1"/>
</dbReference>
<comment type="subcellular location">
    <subcellularLocation>
        <location evidence="11">Cytoplasm</location>
    </subcellularLocation>
</comment>
<comment type="subunit">
    <text evidence="4 11">Monomer.</text>
</comment>
<organism evidence="14 15">
    <name type="scientific">Muiribacterium halophilum</name>
    <dbReference type="NCBI Taxonomy" id="2053465"/>
    <lineage>
        <taxon>Bacteria</taxon>
        <taxon>Candidatus Muiribacteriota</taxon>
        <taxon>Candidatus Muiribacteriia</taxon>
        <taxon>Candidatus Muiribacteriales</taxon>
        <taxon>Candidatus Muiribacteriaceae</taxon>
        <taxon>Candidatus Muiribacterium</taxon>
    </lineage>
</organism>
<proteinExistence type="inferred from homology"/>
<dbReference type="GO" id="GO:0004618">
    <property type="term" value="F:phosphoglycerate kinase activity"/>
    <property type="evidence" value="ECO:0007669"/>
    <property type="project" value="UniProtKB-UniRule"/>
</dbReference>
<evidence type="ECO:0000313" key="15">
    <source>
        <dbReference type="Proteomes" id="UP000234857"/>
    </source>
</evidence>
<dbReference type="UniPathway" id="UPA00109">
    <property type="reaction ID" value="UER00185"/>
</dbReference>
<feature type="binding site" evidence="11 12">
    <location>
        <begin position="352"/>
        <end position="355"/>
    </location>
    <ligand>
        <name>ATP</name>
        <dbReference type="ChEBI" id="CHEBI:30616"/>
    </ligand>
</feature>
<keyword evidence="11" id="KW-0963">Cytoplasm</keyword>
<dbReference type="InterPro" id="IPR001576">
    <property type="entry name" value="Phosphoglycerate_kinase"/>
</dbReference>
<evidence type="ECO:0000256" key="8">
    <source>
        <dbReference type="ARBA" id="ARBA00022741"/>
    </source>
</evidence>
<dbReference type="Proteomes" id="UP000234857">
    <property type="component" value="Unassembled WGS sequence"/>
</dbReference>
<dbReference type="PANTHER" id="PTHR11406">
    <property type="entry name" value="PHOSPHOGLYCERATE KINASE"/>
    <property type="match status" value="1"/>
</dbReference>
<dbReference type="HAMAP" id="MF_00145">
    <property type="entry name" value="Phosphoglyc_kinase"/>
    <property type="match status" value="1"/>
</dbReference>
<evidence type="ECO:0000256" key="12">
    <source>
        <dbReference type="PIRSR" id="PIRSR000724-2"/>
    </source>
</evidence>
<feature type="binding site" evidence="11">
    <location>
        <position position="294"/>
    </location>
    <ligand>
        <name>ATP</name>
        <dbReference type="ChEBI" id="CHEBI:30616"/>
    </ligand>
</feature>